<dbReference type="OrthoDB" id="1867629at2759"/>
<dbReference type="Pfam" id="PF07734">
    <property type="entry name" value="FBA_1"/>
    <property type="match status" value="1"/>
</dbReference>
<accession>A0A7J0H7B8</accession>
<proteinExistence type="predicted"/>
<name>A0A7J0H7B8_9ERIC</name>
<evidence type="ECO:0000313" key="2">
    <source>
        <dbReference type="EMBL" id="GFZ19007.1"/>
    </source>
</evidence>
<evidence type="ECO:0000313" key="3">
    <source>
        <dbReference type="Proteomes" id="UP000585474"/>
    </source>
</evidence>
<comment type="caution">
    <text evidence="2">The sequence shown here is derived from an EMBL/GenBank/DDBJ whole genome shotgun (WGS) entry which is preliminary data.</text>
</comment>
<reference evidence="2 3" key="1">
    <citation type="submission" date="2019-07" db="EMBL/GenBank/DDBJ databases">
        <title>De Novo Assembly of kiwifruit Actinidia rufa.</title>
        <authorList>
            <person name="Sugita-Konishi S."/>
            <person name="Sato K."/>
            <person name="Mori E."/>
            <person name="Abe Y."/>
            <person name="Kisaki G."/>
            <person name="Hamano K."/>
            <person name="Suezawa K."/>
            <person name="Otani M."/>
            <person name="Fukuda T."/>
            <person name="Manabe T."/>
            <person name="Gomi K."/>
            <person name="Tabuchi M."/>
            <person name="Akimitsu K."/>
            <person name="Kataoka I."/>
        </authorList>
    </citation>
    <scope>NUCLEOTIDE SEQUENCE [LARGE SCALE GENOMIC DNA]</scope>
    <source>
        <strain evidence="3">cv. Fuchu</strain>
    </source>
</reference>
<dbReference type="Proteomes" id="UP000585474">
    <property type="component" value="Unassembled WGS sequence"/>
</dbReference>
<dbReference type="EMBL" id="BJWL01000027">
    <property type="protein sequence ID" value="GFZ19007.1"/>
    <property type="molecule type" value="Genomic_DNA"/>
</dbReference>
<dbReference type="AlphaFoldDB" id="A0A7J0H7B8"/>
<gene>
    <name evidence="2" type="ORF">Acr_27g0007460</name>
</gene>
<sequence>MYDLSTDSWRELVDVVAPSAYFCDPSSCASWNGDFYWYGYRHIHDQAIIGFSMTHEVFDEMPVLEVCLLDHYSERKLLVLNDSLVLVIYPEHFSIEGYEPEKYFGIWVMNEYDMSWTKIFTVGPLEGLDWALGFRENGEFLLESGDGWMRSCNISTQEIKEYQVYGRPPRSLEVLLYTESLVSVKRHMEH</sequence>
<organism evidence="2 3">
    <name type="scientific">Actinidia rufa</name>
    <dbReference type="NCBI Taxonomy" id="165716"/>
    <lineage>
        <taxon>Eukaryota</taxon>
        <taxon>Viridiplantae</taxon>
        <taxon>Streptophyta</taxon>
        <taxon>Embryophyta</taxon>
        <taxon>Tracheophyta</taxon>
        <taxon>Spermatophyta</taxon>
        <taxon>Magnoliopsida</taxon>
        <taxon>eudicotyledons</taxon>
        <taxon>Gunneridae</taxon>
        <taxon>Pentapetalae</taxon>
        <taxon>asterids</taxon>
        <taxon>Ericales</taxon>
        <taxon>Actinidiaceae</taxon>
        <taxon>Actinidia</taxon>
    </lineage>
</organism>
<feature type="domain" description="F-box associated beta-propeller type 1" evidence="1">
    <location>
        <begin position="2"/>
        <end position="162"/>
    </location>
</feature>
<protein>
    <recommendedName>
        <fullName evidence="1">F-box associated beta-propeller type 1 domain-containing protein</fullName>
    </recommendedName>
</protein>
<dbReference type="InterPro" id="IPR006527">
    <property type="entry name" value="F-box-assoc_dom_typ1"/>
</dbReference>
<keyword evidence="3" id="KW-1185">Reference proteome</keyword>
<evidence type="ECO:0000259" key="1">
    <source>
        <dbReference type="Pfam" id="PF07734"/>
    </source>
</evidence>
<dbReference type="NCBIfam" id="TIGR01640">
    <property type="entry name" value="F_box_assoc_1"/>
    <property type="match status" value="1"/>
</dbReference>
<dbReference type="InterPro" id="IPR017451">
    <property type="entry name" value="F-box-assoc_interact_dom"/>
</dbReference>